<keyword evidence="1" id="KW-0238">DNA-binding</keyword>
<dbReference type="SUPFAM" id="SSF46689">
    <property type="entry name" value="Homeodomain-like"/>
    <property type="match status" value="1"/>
</dbReference>
<feature type="non-terminal residue" evidence="3">
    <location>
        <position position="128"/>
    </location>
</feature>
<protein>
    <submittedName>
        <fullName evidence="3">41687_t:CDS:1</fullName>
    </submittedName>
</protein>
<gene>
    <name evidence="3" type="ORF">GMARGA_LOCUS14833</name>
</gene>
<evidence type="ECO:0000259" key="2">
    <source>
        <dbReference type="PROSITE" id="PS51253"/>
    </source>
</evidence>
<evidence type="ECO:0000256" key="1">
    <source>
        <dbReference type="ARBA" id="ARBA00023125"/>
    </source>
</evidence>
<feature type="domain" description="HTH CENPB-type" evidence="2">
    <location>
        <begin position="42"/>
        <end position="114"/>
    </location>
</feature>
<dbReference type="PROSITE" id="PS51253">
    <property type="entry name" value="HTH_CENPB"/>
    <property type="match status" value="1"/>
</dbReference>
<dbReference type="Pfam" id="PF03221">
    <property type="entry name" value="HTH_Tnp_Tc5"/>
    <property type="match status" value="1"/>
</dbReference>
<dbReference type="EMBL" id="CAJVQB010010003">
    <property type="protein sequence ID" value="CAG8735722.1"/>
    <property type="molecule type" value="Genomic_DNA"/>
</dbReference>
<reference evidence="3 4" key="1">
    <citation type="submission" date="2021-06" db="EMBL/GenBank/DDBJ databases">
        <authorList>
            <person name="Kallberg Y."/>
            <person name="Tangrot J."/>
            <person name="Rosling A."/>
        </authorList>
    </citation>
    <scope>NUCLEOTIDE SEQUENCE [LARGE SCALE GENOMIC DNA]</scope>
    <source>
        <strain evidence="3 4">120-4 pot B 10/14</strain>
    </source>
</reference>
<organism evidence="3 4">
    <name type="scientific">Gigaspora margarita</name>
    <dbReference type="NCBI Taxonomy" id="4874"/>
    <lineage>
        <taxon>Eukaryota</taxon>
        <taxon>Fungi</taxon>
        <taxon>Fungi incertae sedis</taxon>
        <taxon>Mucoromycota</taxon>
        <taxon>Glomeromycotina</taxon>
        <taxon>Glomeromycetes</taxon>
        <taxon>Diversisporales</taxon>
        <taxon>Gigasporaceae</taxon>
        <taxon>Gigaspora</taxon>
    </lineage>
</organism>
<dbReference type="InterPro" id="IPR009057">
    <property type="entry name" value="Homeodomain-like_sf"/>
</dbReference>
<evidence type="ECO:0000313" key="4">
    <source>
        <dbReference type="Proteomes" id="UP000789901"/>
    </source>
</evidence>
<accession>A0ABN7V722</accession>
<name>A0ABN7V722_GIGMA</name>
<dbReference type="SMART" id="SM00674">
    <property type="entry name" value="CENPB"/>
    <property type="match status" value="1"/>
</dbReference>
<keyword evidence="4" id="KW-1185">Reference proteome</keyword>
<comment type="caution">
    <text evidence="3">The sequence shown here is derived from an EMBL/GenBank/DDBJ whole genome shotgun (WGS) entry which is preliminary data.</text>
</comment>
<dbReference type="InterPro" id="IPR006600">
    <property type="entry name" value="HTH_CenpB_DNA-bd_dom"/>
</dbReference>
<sequence length="128" mass="15373">MFFKKSKETKTTLTNEQRKAIIKYKEKTLKLVKSILLIGSLLTKRQKIVQYSALENTLYEWILQYQKRIILSDKIIVEKVKTFTRSLDIPKSDFKFLSDWLQKFKKKYKLKKITKHREDVSVNKEAIE</sequence>
<dbReference type="Proteomes" id="UP000789901">
    <property type="component" value="Unassembled WGS sequence"/>
</dbReference>
<proteinExistence type="predicted"/>
<evidence type="ECO:0000313" key="3">
    <source>
        <dbReference type="EMBL" id="CAG8735722.1"/>
    </source>
</evidence>
<dbReference type="Gene3D" id="1.10.10.60">
    <property type="entry name" value="Homeodomain-like"/>
    <property type="match status" value="1"/>
</dbReference>